<proteinExistence type="predicted"/>
<dbReference type="GO" id="GO:0006325">
    <property type="term" value="P:chromatin organization"/>
    <property type="evidence" value="ECO:0007669"/>
    <property type="project" value="UniProtKB-KW"/>
</dbReference>
<dbReference type="AlphaFoldDB" id="A0A915E128"/>
<evidence type="ECO:0000313" key="8">
    <source>
        <dbReference type="Proteomes" id="UP000887574"/>
    </source>
</evidence>
<protein>
    <submittedName>
        <fullName evidence="9">MRG domain-containing protein</fullName>
    </submittedName>
</protein>
<evidence type="ECO:0000256" key="2">
    <source>
        <dbReference type="ARBA" id="ARBA00022853"/>
    </source>
</evidence>
<keyword evidence="5" id="KW-0539">Nucleus</keyword>
<feature type="region of interest" description="Disordered" evidence="6">
    <location>
        <begin position="1"/>
        <end position="24"/>
    </location>
</feature>
<dbReference type="GO" id="GO:0006355">
    <property type="term" value="P:regulation of DNA-templated transcription"/>
    <property type="evidence" value="ECO:0007669"/>
    <property type="project" value="InterPro"/>
</dbReference>
<dbReference type="InterPro" id="IPR016197">
    <property type="entry name" value="Chromo-like_dom_sf"/>
</dbReference>
<evidence type="ECO:0000256" key="3">
    <source>
        <dbReference type="ARBA" id="ARBA00023015"/>
    </source>
</evidence>
<evidence type="ECO:0000256" key="5">
    <source>
        <dbReference type="ARBA" id="ARBA00023242"/>
    </source>
</evidence>
<dbReference type="Pfam" id="PF05712">
    <property type="entry name" value="MRG"/>
    <property type="match status" value="1"/>
</dbReference>
<keyword evidence="8" id="KW-1185">Reference proteome</keyword>
<dbReference type="PANTHER" id="PTHR10880:SF48">
    <property type="entry name" value="MORTALITY FACTOR 4 LIKE 2"/>
    <property type="match status" value="1"/>
</dbReference>
<reference evidence="9" key="1">
    <citation type="submission" date="2022-11" db="UniProtKB">
        <authorList>
            <consortium name="WormBaseParasite"/>
        </authorList>
    </citation>
    <scope>IDENTIFICATION</scope>
</reference>
<dbReference type="PANTHER" id="PTHR10880">
    <property type="entry name" value="MORTALITY FACTOR 4-LIKE PROTEIN"/>
    <property type="match status" value="1"/>
</dbReference>
<feature type="domain" description="MRG" evidence="7">
    <location>
        <begin position="159"/>
        <end position="349"/>
    </location>
</feature>
<organism evidence="8 9">
    <name type="scientific">Ditylenchus dipsaci</name>
    <dbReference type="NCBI Taxonomy" id="166011"/>
    <lineage>
        <taxon>Eukaryota</taxon>
        <taxon>Metazoa</taxon>
        <taxon>Ecdysozoa</taxon>
        <taxon>Nematoda</taxon>
        <taxon>Chromadorea</taxon>
        <taxon>Rhabditida</taxon>
        <taxon>Tylenchina</taxon>
        <taxon>Tylenchomorpha</taxon>
        <taxon>Sphaerularioidea</taxon>
        <taxon>Anguinidae</taxon>
        <taxon>Anguininae</taxon>
        <taxon>Ditylenchus</taxon>
    </lineage>
</organism>
<dbReference type="PROSITE" id="PS51640">
    <property type="entry name" value="MRG"/>
    <property type="match status" value="1"/>
</dbReference>
<dbReference type="InterPro" id="IPR026541">
    <property type="entry name" value="MRG_dom"/>
</dbReference>
<name>A0A915E128_9BILA</name>
<dbReference type="Proteomes" id="UP000887574">
    <property type="component" value="Unplaced"/>
</dbReference>
<dbReference type="WBParaSite" id="jg25565">
    <property type="protein sequence ID" value="jg25565"/>
    <property type="gene ID" value="jg25565"/>
</dbReference>
<dbReference type="GO" id="GO:0035267">
    <property type="term" value="C:NuA4 histone acetyltransferase complex"/>
    <property type="evidence" value="ECO:0007669"/>
    <property type="project" value="TreeGrafter"/>
</dbReference>
<dbReference type="InterPro" id="IPR008676">
    <property type="entry name" value="MRG"/>
</dbReference>
<keyword evidence="2" id="KW-0156">Chromatin regulator</keyword>
<comment type="subcellular location">
    <subcellularLocation>
        <location evidence="1">Nucleus</location>
    </subcellularLocation>
</comment>
<dbReference type="Gene3D" id="1.10.274.30">
    <property type="entry name" value="MRG domain"/>
    <property type="match status" value="1"/>
</dbReference>
<evidence type="ECO:0000259" key="7">
    <source>
        <dbReference type="Pfam" id="PF05712"/>
    </source>
</evidence>
<dbReference type="InterPro" id="IPR038217">
    <property type="entry name" value="MRG_C_sf"/>
</dbReference>
<accession>A0A915E128</accession>
<evidence type="ECO:0000256" key="6">
    <source>
        <dbReference type="SAM" id="MobiDB-lite"/>
    </source>
</evidence>
<sequence>MVMRKQPAKAKAAKEGLPTSASSSISKRAWQVDDRLECRSSNDGQYYEAKIVQITKYEDVLVYRVHYMGWNSGHDEDVYEEEVENRFGALVEQTSKRTRGRMPAVTSSQDEKRCAKFSVKKTPVTRSKTLKDIDSAKEIKHPIVKASLSCQPKACEKIGSSIVLTDALRKVLEEDRNLLLGELMLPKVPARVPLTEIIRQYRSWQKSGESEVEAMHPKIKKEYFRTLVCSVQNENDLFAAGLLDCFEGMFFDRDLLYNHEVPMYEDVVCKARRVTGASDVGKFLDDQLPPASQFGLVYLLRMLVKFSPALVASTQLQEEEVSKLINRAHDLISFLDKNHAKFYSGKAEYRFSSLDYLDRVEALYSSSKSSV</sequence>
<keyword evidence="4" id="KW-0804">Transcription</keyword>
<dbReference type="GO" id="GO:0005634">
    <property type="term" value="C:nucleus"/>
    <property type="evidence" value="ECO:0007669"/>
    <property type="project" value="UniProtKB-SubCell"/>
</dbReference>
<keyword evidence="3" id="KW-0805">Transcription regulation</keyword>
<dbReference type="Gene3D" id="2.30.30.140">
    <property type="match status" value="1"/>
</dbReference>
<evidence type="ECO:0000256" key="4">
    <source>
        <dbReference type="ARBA" id="ARBA00023163"/>
    </source>
</evidence>
<dbReference type="SUPFAM" id="SSF54160">
    <property type="entry name" value="Chromo domain-like"/>
    <property type="match status" value="1"/>
</dbReference>
<evidence type="ECO:0000313" key="9">
    <source>
        <dbReference type="WBParaSite" id="jg25565"/>
    </source>
</evidence>
<evidence type="ECO:0000256" key="1">
    <source>
        <dbReference type="ARBA" id="ARBA00004123"/>
    </source>
</evidence>